<organism evidence="2 3">
    <name type="scientific">Micropruina glycogenica</name>
    <dbReference type="NCBI Taxonomy" id="75385"/>
    <lineage>
        <taxon>Bacteria</taxon>
        <taxon>Bacillati</taxon>
        <taxon>Actinomycetota</taxon>
        <taxon>Actinomycetes</taxon>
        <taxon>Propionibacteriales</taxon>
        <taxon>Nocardioidaceae</taxon>
        <taxon>Micropruina</taxon>
    </lineage>
</organism>
<name>A0A2N9JIM9_9ACTN</name>
<dbReference type="KEGG" id="mgg:MPLG2_2392"/>
<dbReference type="Pfam" id="PF12277">
    <property type="entry name" value="DUF3618"/>
    <property type="match status" value="1"/>
</dbReference>
<dbReference type="AlphaFoldDB" id="A0A2N9JIM9"/>
<dbReference type="InterPro" id="IPR022062">
    <property type="entry name" value="DUF3618"/>
</dbReference>
<proteinExistence type="predicted"/>
<evidence type="ECO:0008006" key="4">
    <source>
        <dbReference type="Google" id="ProtNLM"/>
    </source>
</evidence>
<keyword evidence="3" id="KW-1185">Reference proteome</keyword>
<reference evidence="2 3" key="1">
    <citation type="submission" date="2018-02" db="EMBL/GenBank/DDBJ databases">
        <authorList>
            <person name="Cohen D.B."/>
            <person name="Kent A.D."/>
        </authorList>
    </citation>
    <scope>NUCLEOTIDE SEQUENCE [LARGE SCALE GENOMIC DNA]</scope>
    <source>
        <strain evidence="2">1</strain>
    </source>
</reference>
<dbReference type="OrthoDB" id="3218417at2"/>
<feature type="region of interest" description="Disordered" evidence="1">
    <location>
        <begin position="178"/>
        <end position="205"/>
    </location>
</feature>
<evidence type="ECO:0000313" key="2">
    <source>
        <dbReference type="EMBL" id="SPD87422.1"/>
    </source>
</evidence>
<evidence type="ECO:0000256" key="1">
    <source>
        <dbReference type="SAM" id="MobiDB-lite"/>
    </source>
</evidence>
<dbReference type="Proteomes" id="UP000238164">
    <property type="component" value="Chromosome 1"/>
</dbReference>
<sequence>MTDSSNPDEIRADIERTRAELSRNVDTLGDTVNPKNIATRQVDRVKDRARNLRDSIMGSPDDPYDQGRAGELQSAVSDKASAVGDAVANAPQLAQQKTRGNPLAAGLIAFGVGLLVSSLIPASRKEQQAVGKLQDNLDPLKQQVSDVAKEMADNLREPAQQAAESIKAVAADGAANVKGEAQSAKDDVAAQAQGSKDAVQDAQSH</sequence>
<evidence type="ECO:0000313" key="3">
    <source>
        <dbReference type="Proteomes" id="UP000238164"/>
    </source>
</evidence>
<accession>A0A2N9JIM9</accession>
<gene>
    <name evidence="2" type="ORF">MPLG2_2392</name>
</gene>
<dbReference type="RefSeq" id="WP_105186157.1">
    <property type="nucleotide sequence ID" value="NZ_BAAAGO010000021.1"/>
</dbReference>
<dbReference type="EMBL" id="LT985188">
    <property type="protein sequence ID" value="SPD87422.1"/>
    <property type="molecule type" value="Genomic_DNA"/>
</dbReference>
<protein>
    <recommendedName>
        <fullName evidence="4">DUF3618 domain-containing protein</fullName>
    </recommendedName>
</protein>